<evidence type="ECO:0000256" key="3">
    <source>
        <dbReference type="ARBA" id="ARBA00023163"/>
    </source>
</evidence>
<evidence type="ECO:0000259" key="4">
    <source>
        <dbReference type="PROSITE" id="PS50949"/>
    </source>
</evidence>
<dbReference type="SUPFAM" id="SSF46785">
    <property type="entry name" value="Winged helix' DNA-binding domain"/>
    <property type="match status" value="1"/>
</dbReference>
<evidence type="ECO:0000313" key="5">
    <source>
        <dbReference type="EMBL" id="GAA3608094.1"/>
    </source>
</evidence>
<dbReference type="SUPFAM" id="SSF64288">
    <property type="entry name" value="Chorismate lyase-like"/>
    <property type="match status" value="1"/>
</dbReference>
<dbReference type="CDD" id="cd07377">
    <property type="entry name" value="WHTH_GntR"/>
    <property type="match status" value="1"/>
</dbReference>
<evidence type="ECO:0000256" key="2">
    <source>
        <dbReference type="ARBA" id="ARBA00023125"/>
    </source>
</evidence>
<organism evidence="5 6">
    <name type="scientific">Kineosporia mesophila</name>
    <dbReference type="NCBI Taxonomy" id="566012"/>
    <lineage>
        <taxon>Bacteria</taxon>
        <taxon>Bacillati</taxon>
        <taxon>Actinomycetota</taxon>
        <taxon>Actinomycetes</taxon>
        <taxon>Kineosporiales</taxon>
        <taxon>Kineosporiaceae</taxon>
        <taxon>Kineosporia</taxon>
    </lineage>
</organism>
<dbReference type="Proteomes" id="UP001501074">
    <property type="component" value="Unassembled WGS sequence"/>
</dbReference>
<evidence type="ECO:0000313" key="6">
    <source>
        <dbReference type="Proteomes" id="UP001501074"/>
    </source>
</evidence>
<gene>
    <name evidence="5" type="ORF">GCM10022223_25120</name>
</gene>
<dbReference type="InterPro" id="IPR036388">
    <property type="entry name" value="WH-like_DNA-bd_sf"/>
</dbReference>
<dbReference type="Gene3D" id="1.10.10.10">
    <property type="entry name" value="Winged helix-like DNA-binding domain superfamily/Winged helix DNA-binding domain"/>
    <property type="match status" value="1"/>
</dbReference>
<dbReference type="PANTHER" id="PTHR44846:SF17">
    <property type="entry name" value="GNTR-FAMILY TRANSCRIPTIONAL REGULATOR"/>
    <property type="match status" value="1"/>
</dbReference>
<dbReference type="Pfam" id="PF00392">
    <property type="entry name" value="GntR"/>
    <property type="match status" value="1"/>
</dbReference>
<reference evidence="6" key="1">
    <citation type="journal article" date="2019" name="Int. J. Syst. Evol. Microbiol.">
        <title>The Global Catalogue of Microorganisms (GCM) 10K type strain sequencing project: providing services to taxonomists for standard genome sequencing and annotation.</title>
        <authorList>
            <consortium name="The Broad Institute Genomics Platform"/>
            <consortium name="The Broad Institute Genome Sequencing Center for Infectious Disease"/>
            <person name="Wu L."/>
            <person name="Ma J."/>
        </authorList>
    </citation>
    <scope>NUCLEOTIDE SEQUENCE [LARGE SCALE GENOMIC DNA]</scope>
    <source>
        <strain evidence="6">JCM 16902</strain>
    </source>
</reference>
<proteinExistence type="predicted"/>
<dbReference type="InterPro" id="IPR028978">
    <property type="entry name" value="Chorismate_lyase_/UTRA_dom_sf"/>
</dbReference>
<keyword evidence="1" id="KW-0805">Transcription regulation</keyword>
<dbReference type="PROSITE" id="PS50949">
    <property type="entry name" value="HTH_GNTR"/>
    <property type="match status" value="1"/>
</dbReference>
<evidence type="ECO:0000256" key="1">
    <source>
        <dbReference type="ARBA" id="ARBA00023015"/>
    </source>
</evidence>
<dbReference type="InterPro" id="IPR036390">
    <property type="entry name" value="WH_DNA-bd_sf"/>
</dbReference>
<dbReference type="PANTHER" id="PTHR44846">
    <property type="entry name" value="MANNOSYL-D-GLYCERATE TRANSPORT/METABOLISM SYSTEM REPRESSOR MNGR-RELATED"/>
    <property type="match status" value="1"/>
</dbReference>
<keyword evidence="3" id="KW-0804">Transcription</keyword>
<dbReference type="RefSeq" id="WP_269327003.1">
    <property type="nucleotide sequence ID" value="NZ_BAAAZO010000003.1"/>
</dbReference>
<dbReference type="Gene3D" id="3.40.1410.10">
    <property type="entry name" value="Chorismate lyase-like"/>
    <property type="match status" value="1"/>
</dbReference>
<name>A0ABP6ZHI7_9ACTN</name>
<accession>A0ABP6ZHI7</accession>
<dbReference type="PRINTS" id="PR00035">
    <property type="entry name" value="HTHGNTR"/>
</dbReference>
<dbReference type="SMART" id="SM00345">
    <property type="entry name" value="HTH_GNTR"/>
    <property type="match status" value="1"/>
</dbReference>
<dbReference type="InterPro" id="IPR050679">
    <property type="entry name" value="Bact_HTH_transcr_reg"/>
</dbReference>
<keyword evidence="2" id="KW-0238">DNA-binding</keyword>
<dbReference type="SMART" id="SM00866">
    <property type="entry name" value="UTRA"/>
    <property type="match status" value="1"/>
</dbReference>
<dbReference type="Pfam" id="PF07702">
    <property type="entry name" value="UTRA"/>
    <property type="match status" value="1"/>
</dbReference>
<dbReference type="InterPro" id="IPR000524">
    <property type="entry name" value="Tscrpt_reg_HTH_GntR"/>
</dbReference>
<feature type="domain" description="HTH gntR-type" evidence="4">
    <location>
        <begin position="18"/>
        <end position="86"/>
    </location>
</feature>
<comment type="caution">
    <text evidence="5">The sequence shown here is derived from an EMBL/GenBank/DDBJ whole genome shotgun (WGS) entry which is preliminary data.</text>
</comment>
<sequence>MPVDPVLRSLVIDRSSPVPLYFQLAQHLEHAIDTGEVPPDTMLANEIQLAAELGLSRPTVRRAMQYLVDKGLLVRRRGVGTRVVRPGVRRPLELTSLHDDLAAGGRSPTTRVLSNSIEPAPPDVAHRLALPPHASTICLVRLRSADGRPIARLTNWLPTELGGLTTRALEEHGLYSLIRAAGVMLHAAHQTIGARTATSEEARLLGETRGAALLTMSRQTFDDRGRVVEFGSHVYVASRYSFELSLRRP</sequence>
<dbReference type="InterPro" id="IPR011663">
    <property type="entry name" value="UTRA"/>
</dbReference>
<protein>
    <submittedName>
        <fullName evidence="5">Myo-inositol degradation transcriptional regulator</fullName>
    </submittedName>
</protein>
<keyword evidence="6" id="KW-1185">Reference proteome</keyword>
<dbReference type="EMBL" id="BAAAZO010000003">
    <property type="protein sequence ID" value="GAA3608094.1"/>
    <property type="molecule type" value="Genomic_DNA"/>
</dbReference>